<feature type="signal peptide" evidence="5">
    <location>
        <begin position="1"/>
        <end position="34"/>
    </location>
</feature>
<dbReference type="OrthoDB" id="269227at2759"/>
<feature type="chain" id="PRO_5024911093" description="GMC oxidoreductase" evidence="5">
    <location>
        <begin position="35"/>
        <end position="664"/>
    </location>
</feature>
<evidence type="ECO:0000256" key="3">
    <source>
        <dbReference type="PIRSR" id="PIRSR000137-1"/>
    </source>
</evidence>
<dbReference type="SUPFAM" id="SSF51905">
    <property type="entry name" value="FAD/NAD(P)-binding domain"/>
    <property type="match status" value="1"/>
</dbReference>
<dbReference type="AlphaFoldDB" id="A0A5N6TEN6"/>
<organism evidence="8 9">
    <name type="scientific">Aspergillus avenaceus</name>
    <dbReference type="NCBI Taxonomy" id="36643"/>
    <lineage>
        <taxon>Eukaryota</taxon>
        <taxon>Fungi</taxon>
        <taxon>Dikarya</taxon>
        <taxon>Ascomycota</taxon>
        <taxon>Pezizomycotina</taxon>
        <taxon>Eurotiomycetes</taxon>
        <taxon>Eurotiomycetidae</taxon>
        <taxon>Eurotiales</taxon>
        <taxon>Aspergillaceae</taxon>
        <taxon>Aspergillus</taxon>
        <taxon>Aspergillus subgen. Circumdati</taxon>
    </lineage>
</organism>
<dbReference type="Gene3D" id="3.50.50.60">
    <property type="entry name" value="FAD/NAD(P)-binding domain"/>
    <property type="match status" value="1"/>
</dbReference>
<evidence type="ECO:0000256" key="2">
    <source>
        <dbReference type="ARBA" id="ARBA00023180"/>
    </source>
</evidence>
<protein>
    <recommendedName>
        <fullName evidence="10">GMC oxidoreductase</fullName>
    </recommendedName>
</protein>
<feature type="binding site" evidence="4">
    <location>
        <begin position="595"/>
        <end position="596"/>
    </location>
    <ligand>
        <name>FAD</name>
        <dbReference type="ChEBI" id="CHEBI:57692"/>
    </ligand>
</feature>
<accession>A0A5N6TEN6</accession>
<feature type="active site" description="Proton acceptor" evidence="3">
    <location>
        <position position="640"/>
    </location>
</feature>
<dbReference type="Gene3D" id="3.30.560.10">
    <property type="entry name" value="Glucose Oxidase, domain 3"/>
    <property type="match status" value="1"/>
</dbReference>
<keyword evidence="9" id="KW-1185">Reference proteome</keyword>
<dbReference type="Proteomes" id="UP000325780">
    <property type="component" value="Unassembled WGS sequence"/>
</dbReference>
<dbReference type="EMBL" id="ML742433">
    <property type="protein sequence ID" value="KAE8144802.1"/>
    <property type="molecule type" value="Genomic_DNA"/>
</dbReference>
<dbReference type="Pfam" id="PF05199">
    <property type="entry name" value="GMC_oxred_C"/>
    <property type="match status" value="1"/>
</dbReference>
<comment type="cofactor">
    <cofactor evidence="4">
        <name>FAD</name>
        <dbReference type="ChEBI" id="CHEBI:57692"/>
    </cofactor>
</comment>
<evidence type="ECO:0000256" key="4">
    <source>
        <dbReference type="PIRSR" id="PIRSR000137-2"/>
    </source>
</evidence>
<gene>
    <name evidence="8" type="ORF">BDV25DRAFT_145263</name>
</gene>
<sequence length="664" mass="73379">MSFSPAFRFYIFHLFYHLFVPLSWLTSIFPGVYANEGIFPPTACPHVKEGDPGIDASFDYVVVGGGNAGVTLAARLAEQKFNVALVEAGGFYEDDWPLAEVPGAVAIGTGSDPNSFRTPIDWGFVLDTGPGGNNRRIHYEKPRCVGGSYESTVVSDGEQLYDLSQVCAFVGSIEKALNGNSNGDRPPKGAMQLWADLVEDESYAFDNVFSSFTKTIDFMAPNNGLRDPNATARYRDDAFDANGQPVHVTYPNSAASFSSWVKLGLEAVGIHETVDFNSGSLFGSFYAQYSMNREDQKRSSSESAFFRSPNSERYLQTLTLYKYTMAKRILFHDKRATGVEVTTTGFKYALSASHEVIISAGVFNSPQLLMVSGIGPATILEEHGIDIVVDLPGVGQNLWDHVFFGPTYQVALVTFNKLVSDPAYLIQQIIQYVTRKVGVFTNHGFEFIGFERLPENSRTGFSEQTEKDLLWFPRDWPEYVTAPLYIGNYSDPIAMQPPDGNQYATIVGLLVAPTSRGNVSIISKDTEDLPVVYPNWLSTEADEQVAIAFYKRIRDIFQSEAMAPIILGEEFYPGDKYQSDSEILEVIRQQFMPPWHAACTCKMGTASDPMAVVDSKARVFGVDRLRVVDASAFPILPPGHPHAVVYMLAEKVASDLIGQERPKL</sequence>
<proteinExistence type="inferred from homology"/>
<evidence type="ECO:0000256" key="1">
    <source>
        <dbReference type="ARBA" id="ARBA00010790"/>
    </source>
</evidence>
<evidence type="ECO:0008006" key="10">
    <source>
        <dbReference type="Google" id="ProtNLM"/>
    </source>
</evidence>
<dbReference type="InterPro" id="IPR012132">
    <property type="entry name" value="GMC_OxRdtase"/>
</dbReference>
<dbReference type="InterPro" id="IPR036188">
    <property type="entry name" value="FAD/NAD-bd_sf"/>
</dbReference>
<name>A0A5N6TEN6_ASPAV</name>
<feature type="domain" description="Glucose-methanol-choline oxidoreductase N-terminal" evidence="6">
    <location>
        <begin position="185"/>
        <end position="402"/>
    </location>
</feature>
<dbReference type="InterPro" id="IPR000172">
    <property type="entry name" value="GMC_OxRdtase_N"/>
</dbReference>
<evidence type="ECO:0000259" key="6">
    <source>
        <dbReference type="Pfam" id="PF00732"/>
    </source>
</evidence>
<keyword evidence="2" id="KW-0325">Glycoprotein</keyword>
<dbReference type="SUPFAM" id="SSF54373">
    <property type="entry name" value="FAD-linked reductases, C-terminal domain"/>
    <property type="match status" value="1"/>
</dbReference>
<dbReference type="PIRSF" id="PIRSF000137">
    <property type="entry name" value="Alcohol_oxidase"/>
    <property type="match status" value="1"/>
</dbReference>
<feature type="active site" description="Proton donor" evidence="3">
    <location>
        <position position="596"/>
    </location>
</feature>
<evidence type="ECO:0000259" key="7">
    <source>
        <dbReference type="Pfam" id="PF05199"/>
    </source>
</evidence>
<evidence type="ECO:0000313" key="8">
    <source>
        <dbReference type="EMBL" id="KAE8144802.1"/>
    </source>
</evidence>
<keyword evidence="4" id="KW-0274">FAD</keyword>
<evidence type="ECO:0000313" key="9">
    <source>
        <dbReference type="Proteomes" id="UP000325780"/>
    </source>
</evidence>
<dbReference type="GO" id="GO:0016614">
    <property type="term" value="F:oxidoreductase activity, acting on CH-OH group of donors"/>
    <property type="evidence" value="ECO:0007669"/>
    <property type="project" value="InterPro"/>
</dbReference>
<keyword evidence="4" id="KW-0285">Flavoprotein</keyword>
<dbReference type="GO" id="GO:0044550">
    <property type="term" value="P:secondary metabolite biosynthetic process"/>
    <property type="evidence" value="ECO:0007669"/>
    <property type="project" value="TreeGrafter"/>
</dbReference>
<dbReference type="PANTHER" id="PTHR11552">
    <property type="entry name" value="GLUCOSE-METHANOL-CHOLINE GMC OXIDOREDUCTASE"/>
    <property type="match status" value="1"/>
</dbReference>
<dbReference type="Pfam" id="PF00732">
    <property type="entry name" value="GMC_oxred_N"/>
    <property type="match status" value="1"/>
</dbReference>
<feature type="domain" description="Glucose-methanol-choline oxidoreductase C-terminal" evidence="7">
    <location>
        <begin position="513"/>
        <end position="649"/>
    </location>
</feature>
<dbReference type="GO" id="GO:0050660">
    <property type="term" value="F:flavin adenine dinucleotide binding"/>
    <property type="evidence" value="ECO:0007669"/>
    <property type="project" value="InterPro"/>
</dbReference>
<dbReference type="InterPro" id="IPR007867">
    <property type="entry name" value="GMC_OxRtase_C"/>
</dbReference>
<keyword evidence="5" id="KW-0732">Signal</keyword>
<comment type="similarity">
    <text evidence="1">Belongs to the GMC oxidoreductase family.</text>
</comment>
<dbReference type="PANTHER" id="PTHR11552:SF138">
    <property type="entry name" value="DEHYDROGENASE PKFF-RELATED"/>
    <property type="match status" value="1"/>
</dbReference>
<evidence type="ECO:0000256" key="5">
    <source>
        <dbReference type="SAM" id="SignalP"/>
    </source>
</evidence>
<reference evidence="8 9" key="1">
    <citation type="submission" date="2019-04" db="EMBL/GenBank/DDBJ databases">
        <title>Friends and foes A comparative genomics study of 23 Aspergillus species from section Flavi.</title>
        <authorList>
            <consortium name="DOE Joint Genome Institute"/>
            <person name="Kjaerbolling I."/>
            <person name="Vesth T."/>
            <person name="Frisvad J.C."/>
            <person name="Nybo J.L."/>
            <person name="Theobald S."/>
            <person name="Kildgaard S."/>
            <person name="Isbrandt T."/>
            <person name="Kuo A."/>
            <person name="Sato A."/>
            <person name="Lyhne E.K."/>
            <person name="Kogle M.E."/>
            <person name="Wiebenga A."/>
            <person name="Kun R.S."/>
            <person name="Lubbers R.J."/>
            <person name="Makela M.R."/>
            <person name="Barry K."/>
            <person name="Chovatia M."/>
            <person name="Clum A."/>
            <person name="Daum C."/>
            <person name="Haridas S."/>
            <person name="He G."/>
            <person name="LaButti K."/>
            <person name="Lipzen A."/>
            <person name="Mondo S."/>
            <person name="Riley R."/>
            <person name="Salamov A."/>
            <person name="Simmons B.A."/>
            <person name="Magnuson J.K."/>
            <person name="Henrissat B."/>
            <person name="Mortensen U.H."/>
            <person name="Larsen T.O."/>
            <person name="Devries R.P."/>
            <person name="Grigoriev I.V."/>
            <person name="Machida M."/>
            <person name="Baker S.E."/>
            <person name="Andersen M.R."/>
        </authorList>
    </citation>
    <scope>NUCLEOTIDE SEQUENCE [LARGE SCALE GENOMIC DNA]</scope>
    <source>
        <strain evidence="8 9">IBT 18842</strain>
    </source>
</reference>